<dbReference type="KEGG" id="dmm:dnm_083550"/>
<dbReference type="SUPFAM" id="SSF52172">
    <property type="entry name" value="CheY-like"/>
    <property type="match status" value="1"/>
</dbReference>
<dbReference type="Proteomes" id="UP000663722">
    <property type="component" value="Chromosome"/>
</dbReference>
<dbReference type="Gene3D" id="3.40.50.2300">
    <property type="match status" value="1"/>
</dbReference>
<accession>A0A975GSQ0</accession>
<gene>
    <name evidence="3" type="ORF">dnm_083550</name>
</gene>
<evidence type="ECO:0000313" key="3">
    <source>
        <dbReference type="EMBL" id="QTA92279.1"/>
    </source>
</evidence>
<protein>
    <submittedName>
        <fullName evidence="3">Two component system response regulator</fullName>
    </submittedName>
</protein>
<keyword evidence="1" id="KW-0597">Phosphoprotein</keyword>
<evidence type="ECO:0000313" key="4">
    <source>
        <dbReference type="Proteomes" id="UP000663722"/>
    </source>
</evidence>
<dbReference type="InterPro" id="IPR011006">
    <property type="entry name" value="CheY-like_superfamily"/>
</dbReference>
<sequence length="123" mass="14459">MKKEFEILIADRNPHVREFLRREMTAEGYHVRLAENSRQVIEWVYQHESLDLLILDPDMPDADESFLLRKLHNRIPYLPVVIHTFLSDYTSDSLNASALVEKKGNSIEHLKQVVFDILKKSEI</sequence>
<dbReference type="GO" id="GO:0000160">
    <property type="term" value="P:phosphorelay signal transduction system"/>
    <property type="evidence" value="ECO:0007669"/>
    <property type="project" value="InterPro"/>
</dbReference>
<evidence type="ECO:0000256" key="1">
    <source>
        <dbReference type="PROSITE-ProRule" id="PRU00169"/>
    </source>
</evidence>
<dbReference type="RefSeq" id="WP_207679704.1">
    <property type="nucleotide sequence ID" value="NZ_CP061800.1"/>
</dbReference>
<reference evidence="3" key="1">
    <citation type="journal article" date="2021" name="Microb. Physiol.">
        <title>Proteogenomic Insights into the Physiology of Marine, Sulfate-Reducing, Filamentous Desulfonema limicola and Desulfonema magnum.</title>
        <authorList>
            <person name="Schnaars V."/>
            <person name="Wohlbrand L."/>
            <person name="Scheve S."/>
            <person name="Hinrichs C."/>
            <person name="Reinhardt R."/>
            <person name="Rabus R."/>
        </authorList>
    </citation>
    <scope>NUCLEOTIDE SEQUENCE</scope>
    <source>
        <strain evidence="3">4be13</strain>
    </source>
</reference>
<dbReference type="Pfam" id="PF00072">
    <property type="entry name" value="Response_reg"/>
    <property type="match status" value="1"/>
</dbReference>
<evidence type="ECO:0000259" key="2">
    <source>
        <dbReference type="PROSITE" id="PS50110"/>
    </source>
</evidence>
<proteinExistence type="predicted"/>
<dbReference type="InterPro" id="IPR001789">
    <property type="entry name" value="Sig_transdc_resp-reg_receiver"/>
</dbReference>
<dbReference type="PROSITE" id="PS50110">
    <property type="entry name" value="RESPONSE_REGULATORY"/>
    <property type="match status" value="1"/>
</dbReference>
<keyword evidence="4" id="KW-1185">Reference proteome</keyword>
<dbReference type="EMBL" id="CP061800">
    <property type="protein sequence ID" value="QTA92279.1"/>
    <property type="molecule type" value="Genomic_DNA"/>
</dbReference>
<feature type="modified residue" description="4-aspartylphosphate" evidence="1">
    <location>
        <position position="56"/>
    </location>
</feature>
<dbReference type="AlphaFoldDB" id="A0A975GSQ0"/>
<feature type="domain" description="Response regulatory" evidence="2">
    <location>
        <begin position="6"/>
        <end position="118"/>
    </location>
</feature>
<organism evidence="3 4">
    <name type="scientific">Desulfonema magnum</name>
    <dbReference type="NCBI Taxonomy" id="45655"/>
    <lineage>
        <taxon>Bacteria</taxon>
        <taxon>Pseudomonadati</taxon>
        <taxon>Thermodesulfobacteriota</taxon>
        <taxon>Desulfobacteria</taxon>
        <taxon>Desulfobacterales</taxon>
        <taxon>Desulfococcaceae</taxon>
        <taxon>Desulfonema</taxon>
    </lineage>
</organism>
<name>A0A975GSQ0_9BACT</name>